<dbReference type="Pfam" id="PF00076">
    <property type="entry name" value="RRM_1"/>
    <property type="match status" value="1"/>
</dbReference>
<dbReference type="AlphaFoldDB" id="A0A7J7G486"/>
<evidence type="ECO:0000256" key="3">
    <source>
        <dbReference type="PROSITE-ProRule" id="PRU00176"/>
    </source>
</evidence>
<evidence type="ECO:0000256" key="1">
    <source>
        <dbReference type="ARBA" id="ARBA00022737"/>
    </source>
</evidence>
<feature type="domain" description="RRM" evidence="4">
    <location>
        <begin position="3"/>
        <end position="95"/>
    </location>
</feature>
<dbReference type="GO" id="GO:0003723">
    <property type="term" value="F:RNA binding"/>
    <property type="evidence" value="ECO:0007669"/>
    <property type="project" value="UniProtKB-UniRule"/>
</dbReference>
<name>A0A7J7G486_CAMSI</name>
<keyword evidence="6" id="KW-1185">Reference proteome</keyword>
<protein>
    <recommendedName>
        <fullName evidence="4">RRM domain-containing protein</fullName>
    </recommendedName>
</protein>
<proteinExistence type="predicted"/>
<dbReference type="SMART" id="SM00360">
    <property type="entry name" value="RRM"/>
    <property type="match status" value="1"/>
</dbReference>
<gene>
    <name evidence="5" type="ORF">HYC85_026682</name>
</gene>
<dbReference type="Proteomes" id="UP000593564">
    <property type="component" value="Unassembled WGS sequence"/>
</dbReference>
<reference evidence="6" key="1">
    <citation type="journal article" date="2020" name="Nat. Commun.">
        <title>Genome assembly of wild tea tree DASZ reveals pedigree and selection history of tea varieties.</title>
        <authorList>
            <person name="Zhang W."/>
            <person name="Zhang Y."/>
            <person name="Qiu H."/>
            <person name="Guo Y."/>
            <person name="Wan H."/>
            <person name="Zhang X."/>
            <person name="Scossa F."/>
            <person name="Alseekh S."/>
            <person name="Zhang Q."/>
            <person name="Wang P."/>
            <person name="Xu L."/>
            <person name="Schmidt M.H."/>
            <person name="Jia X."/>
            <person name="Li D."/>
            <person name="Zhu A."/>
            <person name="Guo F."/>
            <person name="Chen W."/>
            <person name="Ni D."/>
            <person name="Usadel B."/>
            <person name="Fernie A.R."/>
            <person name="Wen W."/>
        </authorList>
    </citation>
    <scope>NUCLEOTIDE SEQUENCE [LARGE SCALE GENOMIC DNA]</scope>
    <source>
        <strain evidence="6">cv. G240</strain>
    </source>
</reference>
<comment type="caution">
    <text evidence="5">The sequence shown here is derived from an EMBL/GenBank/DDBJ whole genome shotgun (WGS) entry which is preliminary data.</text>
</comment>
<accession>A0A7J7G486</accession>
<evidence type="ECO:0000313" key="6">
    <source>
        <dbReference type="Proteomes" id="UP000593564"/>
    </source>
</evidence>
<keyword evidence="2 3" id="KW-0694">RNA-binding</keyword>
<evidence type="ECO:0000256" key="2">
    <source>
        <dbReference type="ARBA" id="ARBA00022884"/>
    </source>
</evidence>
<reference evidence="5 6" key="2">
    <citation type="submission" date="2020-07" db="EMBL/GenBank/DDBJ databases">
        <title>Genome assembly of wild tea tree DASZ reveals pedigree and selection history of tea varieties.</title>
        <authorList>
            <person name="Zhang W."/>
        </authorList>
    </citation>
    <scope>NUCLEOTIDE SEQUENCE [LARGE SCALE GENOMIC DNA]</scope>
    <source>
        <strain evidence="6">cv. G240</strain>
        <tissue evidence="5">Leaf</tissue>
    </source>
</reference>
<keyword evidence="1" id="KW-0677">Repeat</keyword>
<dbReference type="InterPro" id="IPR035979">
    <property type="entry name" value="RBD_domain_sf"/>
</dbReference>
<dbReference type="EMBL" id="JACBKZ010000013">
    <property type="protein sequence ID" value="KAF5935553.1"/>
    <property type="molecule type" value="Genomic_DNA"/>
</dbReference>
<dbReference type="PANTHER" id="PTHR24012">
    <property type="entry name" value="RNA BINDING PROTEIN"/>
    <property type="match status" value="1"/>
</dbReference>
<sequence>MLDIQYVKNLDLDVTEELLTEKFSKFGKILSLIVSKDEYGASRGFGFVFGFVCFSTPEEANKAVNNFHVYATVDNGIDSLKEPKQELYQVDENDEELPDFYKFYEKSHKTNDWIDSRCGDLHNMNIHATN</sequence>
<dbReference type="PROSITE" id="PS50102">
    <property type="entry name" value="RRM"/>
    <property type="match status" value="1"/>
</dbReference>
<dbReference type="InterPro" id="IPR012677">
    <property type="entry name" value="Nucleotide-bd_a/b_plait_sf"/>
</dbReference>
<organism evidence="5 6">
    <name type="scientific">Camellia sinensis</name>
    <name type="common">Tea plant</name>
    <name type="synonym">Thea sinensis</name>
    <dbReference type="NCBI Taxonomy" id="4442"/>
    <lineage>
        <taxon>Eukaryota</taxon>
        <taxon>Viridiplantae</taxon>
        <taxon>Streptophyta</taxon>
        <taxon>Embryophyta</taxon>
        <taxon>Tracheophyta</taxon>
        <taxon>Spermatophyta</taxon>
        <taxon>Magnoliopsida</taxon>
        <taxon>eudicotyledons</taxon>
        <taxon>Gunneridae</taxon>
        <taxon>Pentapetalae</taxon>
        <taxon>asterids</taxon>
        <taxon>Ericales</taxon>
        <taxon>Theaceae</taxon>
        <taxon>Camellia</taxon>
    </lineage>
</organism>
<evidence type="ECO:0000313" key="5">
    <source>
        <dbReference type="EMBL" id="KAF5935553.1"/>
    </source>
</evidence>
<dbReference type="SUPFAM" id="SSF54928">
    <property type="entry name" value="RNA-binding domain, RBD"/>
    <property type="match status" value="1"/>
</dbReference>
<dbReference type="Gene3D" id="3.30.70.330">
    <property type="match status" value="1"/>
</dbReference>
<evidence type="ECO:0000259" key="4">
    <source>
        <dbReference type="PROSITE" id="PS50102"/>
    </source>
</evidence>
<dbReference type="InterPro" id="IPR000504">
    <property type="entry name" value="RRM_dom"/>
</dbReference>